<protein>
    <submittedName>
        <fullName evidence="3">TRAP transporter substrate-binding protein</fullName>
    </submittedName>
</protein>
<dbReference type="InterPro" id="IPR038404">
    <property type="entry name" value="TRAP_DctP_sf"/>
</dbReference>
<keyword evidence="4" id="KW-1185">Reference proteome</keyword>
<accession>A0ABW3UKG7</accession>
<dbReference type="Pfam" id="PF03480">
    <property type="entry name" value="DctP"/>
    <property type="match status" value="1"/>
</dbReference>
<evidence type="ECO:0000256" key="1">
    <source>
        <dbReference type="ARBA" id="ARBA00022729"/>
    </source>
</evidence>
<dbReference type="NCBIfam" id="TIGR00787">
    <property type="entry name" value="dctP"/>
    <property type="match status" value="1"/>
</dbReference>
<evidence type="ECO:0000313" key="3">
    <source>
        <dbReference type="EMBL" id="MFD1221061.1"/>
    </source>
</evidence>
<name>A0ABW3UKG7_9BACL</name>
<dbReference type="InterPro" id="IPR018389">
    <property type="entry name" value="DctP_fam"/>
</dbReference>
<evidence type="ECO:0000313" key="4">
    <source>
        <dbReference type="Proteomes" id="UP001597180"/>
    </source>
</evidence>
<dbReference type="InterPro" id="IPR004682">
    <property type="entry name" value="TRAP_DctP"/>
</dbReference>
<dbReference type="PIRSF" id="PIRSF006470">
    <property type="entry name" value="DctB"/>
    <property type="match status" value="1"/>
</dbReference>
<organism evidence="3 4">
    <name type="scientific">Paenibacillus vulneris</name>
    <dbReference type="NCBI Taxonomy" id="1133364"/>
    <lineage>
        <taxon>Bacteria</taxon>
        <taxon>Bacillati</taxon>
        <taxon>Bacillota</taxon>
        <taxon>Bacilli</taxon>
        <taxon>Bacillales</taxon>
        <taxon>Paenibacillaceae</taxon>
        <taxon>Paenibacillus</taxon>
    </lineage>
</organism>
<evidence type="ECO:0000256" key="2">
    <source>
        <dbReference type="SAM" id="SignalP"/>
    </source>
</evidence>
<feature type="signal peptide" evidence="2">
    <location>
        <begin position="1"/>
        <end position="22"/>
    </location>
</feature>
<dbReference type="Gene3D" id="3.40.190.170">
    <property type="entry name" value="Bacterial extracellular solute-binding protein, family 7"/>
    <property type="match status" value="1"/>
</dbReference>
<dbReference type="EMBL" id="JBHTLU010000014">
    <property type="protein sequence ID" value="MFD1221061.1"/>
    <property type="molecule type" value="Genomic_DNA"/>
</dbReference>
<dbReference type="NCBIfam" id="NF037995">
    <property type="entry name" value="TRAP_S1"/>
    <property type="match status" value="1"/>
</dbReference>
<dbReference type="PANTHER" id="PTHR33376">
    <property type="match status" value="1"/>
</dbReference>
<keyword evidence="1 2" id="KW-0732">Signal</keyword>
<dbReference type="PROSITE" id="PS51257">
    <property type="entry name" value="PROKAR_LIPOPROTEIN"/>
    <property type="match status" value="1"/>
</dbReference>
<proteinExistence type="predicted"/>
<gene>
    <name evidence="3" type="ORF">ACFQ4B_13125</name>
</gene>
<dbReference type="CDD" id="cd13671">
    <property type="entry name" value="PBP2_TRAP_SBP_like_3"/>
    <property type="match status" value="1"/>
</dbReference>
<comment type="caution">
    <text evidence="3">The sequence shown here is derived from an EMBL/GenBank/DDBJ whole genome shotgun (WGS) entry which is preliminary data.</text>
</comment>
<reference evidence="4" key="1">
    <citation type="journal article" date="2019" name="Int. J. Syst. Evol. Microbiol.">
        <title>The Global Catalogue of Microorganisms (GCM) 10K type strain sequencing project: providing services to taxonomists for standard genome sequencing and annotation.</title>
        <authorList>
            <consortium name="The Broad Institute Genomics Platform"/>
            <consortium name="The Broad Institute Genome Sequencing Center for Infectious Disease"/>
            <person name="Wu L."/>
            <person name="Ma J."/>
        </authorList>
    </citation>
    <scope>NUCLEOTIDE SEQUENCE [LARGE SCALE GENOMIC DNA]</scope>
    <source>
        <strain evidence="4">CCUG 53270</strain>
    </source>
</reference>
<sequence length="345" mass="38385">MKPFIQVVSVLSCLIMAGGVLAGCSTKDPAKPTTAGGDKKVEGKKYTFRLADTHPPDYPTVIGDKKFADLVNERTNGRIKIDVFPSSQLGEEKAVIEQVQLGAIEFTRVSSGPLAEFNKNFGVFSLPYVFDSDQHLWKFLESDNGNKLLDSLESSKMKGLAYYSSGARNFYSRKPVTNLAELKGQKVRVIQNKINIDLMSALGANATPMAYGEVFSSLQTGVIDAAENNFPSYQSSNHYEVAKHMILDGHQRVPEVLLISQSAWNKLSEEDRKIVKQAAIDSVKTQRESWDKYEKDAEAKVRAAGVTITEVKDVKPWQDAVKPVIEKYRPEYKDVLEQIDAARKK</sequence>
<feature type="chain" id="PRO_5045458072" evidence="2">
    <location>
        <begin position="23"/>
        <end position="345"/>
    </location>
</feature>
<dbReference type="RefSeq" id="WP_345592142.1">
    <property type="nucleotide sequence ID" value="NZ_BAABJG010000029.1"/>
</dbReference>
<dbReference type="PANTHER" id="PTHR33376:SF2">
    <property type="entry name" value="DICARBOXYLATE-BINDING PERIPLASMIC PROTEIN"/>
    <property type="match status" value="1"/>
</dbReference>
<dbReference type="Proteomes" id="UP001597180">
    <property type="component" value="Unassembled WGS sequence"/>
</dbReference>